<name>A0AAU8JTH6_9ACTN</name>
<sequence>MAPPAPASASPFLANGTVESWGENDKGRLGNGTLDNSSTPVTSLTALTGVDKIAAPVGGDFSLAN</sequence>
<dbReference type="EMBL" id="CP159872">
    <property type="protein sequence ID" value="XCM78454.1"/>
    <property type="molecule type" value="Genomic_DNA"/>
</dbReference>
<accession>A0AAU8JTH6</accession>
<dbReference type="PROSITE" id="PS50012">
    <property type="entry name" value="RCC1_3"/>
    <property type="match status" value="1"/>
</dbReference>
<evidence type="ECO:0000256" key="1">
    <source>
        <dbReference type="SAM" id="MobiDB-lite"/>
    </source>
</evidence>
<dbReference type="KEGG" id="kcm:ABWK59_05700"/>
<evidence type="ECO:0000313" key="2">
    <source>
        <dbReference type="EMBL" id="XCM78454.1"/>
    </source>
</evidence>
<dbReference type="Gene3D" id="2.130.10.30">
    <property type="entry name" value="Regulator of chromosome condensation 1/beta-lactamase-inhibitor protein II"/>
    <property type="match status" value="1"/>
</dbReference>
<protein>
    <submittedName>
        <fullName evidence="2">RCC1 domain-containing protein</fullName>
    </submittedName>
</protein>
<proteinExistence type="predicted"/>
<dbReference type="InterPro" id="IPR000408">
    <property type="entry name" value="Reg_chr_condens"/>
</dbReference>
<organism evidence="2">
    <name type="scientific">Kitasatospora camelliae</name>
    <dbReference type="NCBI Taxonomy" id="3156397"/>
    <lineage>
        <taxon>Bacteria</taxon>
        <taxon>Bacillati</taxon>
        <taxon>Actinomycetota</taxon>
        <taxon>Actinomycetes</taxon>
        <taxon>Kitasatosporales</taxon>
        <taxon>Streptomycetaceae</taxon>
        <taxon>Kitasatospora</taxon>
    </lineage>
</organism>
<feature type="region of interest" description="Disordered" evidence="1">
    <location>
        <begin position="1"/>
        <end position="36"/>
    </location>
</feature>
<reference evidence="2" key="1">
    <citation type="submission" date="2024-06" db="EMBL/GenBank/DDBJ databases">
        <title>The genome sequences of Kitasatospora sp. strain HUAS MG31.</title>
        <authorList>
            <person name="Mo P."/>
        </authorList>
    </citation>
    <scope>NUCLEOTIDE SEQUENCE</scope>
    <source>
        <strain evidence="2">HUAS MG31</strain>
    </source>
</reference>
<dbReference type="AlphaFoldDB" id="A0AAU8JTH6"/>
<dbReference type="InterPro" id="IPR009091">
    <property type="entry name" value="RCC1/BLIP-II"/>
</dbReference>
<gene>
    <name evidence="2" type="ORF">ABWK59_05700</name>
</gene>
<dbReference type="Pfam" id="PF00415">
    <property type="entry name" value="RCC1"/>
    <property type="match status" value="1"/>
</dbReference>
<dbReference type="SUPFAM" id="SSF50985">
    <property type="entry name" value="RCC1/BLIP-II"/>
    <property type="match status" value="1"/>
</dbReference>
<dbReference type="RefSeq" id="WP_354638359.1">
    <property type="nucleotide sequence ID" value="NZ_CP159872.1"/>
</dbReference>